<dbReference type="GO" id="GO:0006289">
    <property type="term" value="P:nucleotide-excision repair"/>
    <property type="evidence" value="ECO:0007669"/>
    <property type="project" value="UniProtKB-ARBA"/>
</dbReference>
<dbReference type="GO" id="GO:0006302">
    <property type="term" value="P:double-strand break repair"/>
    <property type="evidence" value="ECO:0007669"/>
    <property type="project" value="UniProtKB-ARBA"/>
</dbReference>
<keyword evidence="5" id="KW-0234">DNA repair</keyword>
<dbReference type="SUPFAM" id="SSF52980">
    <property type="entry name" value="Restriction endonuclease-like"/>
    <property type="match status" value="1"/>
</dbReference>
<comment type="subcellular location">
    <subcellularLocation>
        <location evidence="1">Nucleus</location>
    </subcellularLocation>
</comment>
<evidence type="ECO:0000259" key="9">
    <source>
        <dbReference type="Pfam" id="PF03834"/>
    </source>
</evidence>
<dbReference type="Proteomes" id="UP000886523">
    <property type="component" value="Unassembled WGS sequence"/>
</dbReference>
<keyword evidence="6" id="KW-0539">Nucleus</keyword>
<dbReference type="GO" id="GO:0070522">
    <property type="term" value="C:ERCC4-ERCC1 complex"/>
    <property type="evidence" value="ECO:0007669"/>
    <property type="project" value="TreeGrafter"/>
</dbReference>
<dbReference type="CDD" id="cd22325">
    <property type="entry name" value="ERCC1_C-like"/>
    <property type="match status" value="1"/>
</dbReference>
<evidence type="ECO:0000256" key="6">
    <source>
        <dbReference type="ARBA" id="ARBA00023242"/>
    </source>
</evidence>
<evidence type="ECO:0000256" key="1">
    <source>
        <dbReference type="ARBA" id="ARBA00004123"/>
    </source>
</evidence>
<dbReference type="GO" id="GO:0003697">
    <property type="term" value="F:single-stranded DNA binding"/>
    <property type="evidence" value="ECO:0007669"/>
    <property type="project" value="TreeGrafter"/>
</dbReference>
<evidence type="ECO:0000256" key="8">
    <source>
        <dbReference type="SAM" id="MobiDB-lite"/>
    </source>
</evidence>
<dbReference type="NCBIfam" id="TIGR00597">
    <property type="entry name" value="rad10"/>
    <property type="match status" value="1"/>
</dbReference>
<organism evidence="10 11">
    <name type="scientific">Hydnum rufescens UP504</name>
    <dbReference type="NCBI Taxonomy" id="1448309"/>
    <lineage>
        <taxon>Eukaryota</taxon>
        <taxon>Fungi</taxon>
        <taxon>Dikarya</taxon>
        <taxon>Basidiomycota</taxon>
        <taxon>Agaricomycotina</taxon>
        <taxon>Agaricomycetes</taxon>
        <taxon>Cantharellales</taxon>
        <taxon>Hydnaceae</taxon>
        <taxon>Hydnum</taxon>
    </lineage>
</organism>
<dbReference type="InterPro" id="IPR047260">
    <property type="entry name" value="ERCC1-like_central_dom"/>
</dbReference>
<keyword evidence="11" id="KW-1185">Reference proteome</keyword>
<comment type="similarity">
    <text evidence="2">Belongs to the ERCC1/RAD10/SWI10 family.</text>
</comment>
<dbReference type="FunFam" id="3.40.50.10130:FF:000001">
    <property type="entry name" value="DNA excision repair protein ERCC-1"/>
    <property type="match status" value="1"/>
</dbReference>
<keyword evidence="4" id="KW-0238">DNA-binding</keyword>
<evidence type="ECO:0000256" key="7">
    <source>
        <dbReference type="ARBA" id="ARBA00071993"/>
    </source>
</evidence>
<evidence type="ECO:0000313" key="10">
    <source>
        <dbReference type="EMBL" id="KAF9520979.1"/>
    </source>
</evidence>
<dbReference type="OrthoDB" id="10262814at2759"/>
<dbReference type="Gene3D" id="1.10.150.20">
    <property type="entry name" value="5' to 3' exonuclease, C-terminal subdomain"/>
    <property type="match status" value="1"/>
</dbReference>
<evidence type="ECO:0000256" key="4">
    <source>
        <dbReference type="ARBA" id="ARBA00023125"/>
    </source>
</evidence>
<dbReference type="SUPFAM" id="SSF47781">
    <property type="entry name" value="RuvA domain 2-like"/>
    <property type="match status" value="1"/>
</dbReference>
<reference evidence="10" key="1">
    <citation type="journal article" date="2020" name="Nat. Commun.">
        <title>Large-scale genome sequencing of mycorrhizal fungi provides insights into the early evolution of symbiotic traits.</title>
        <authorList>
            <person name="Miyauchi S."/>
            <person name="Kiss E."/>
            <person name="Kuo A."/>
            <person name="Drula E."/>
            <person name="Kohler A."/>
            <person name="Sanchez-Garcia M."/>
            <person name="Morin E."/>
            <person name="Andreopoulos B."/>
            <person name="Barry K.W."/>
            <person name="Bonito G."/>
            <person name="Buee M."/>
            <person name="Carver A."/>
            <person name="Chen C."/>
            <person name="Cichocki N."/>
            <person name="Clum A."/>
            <person name="Culley D."/>
            <person name="Crous P.W."/>
            <person name="Fauchery L."/>
            <person name="Girlanda M."/>
            <person name="Hayes R.D."/>
            <person name="Keri Z."/>
            <person name="LaButti K."/>
            <person name="Lipzen A."/>
            <person name="Lombard V."/>
            <person name="Magnuson J."/>
            <person name="Maillard F."/>
            <person name="Murat C."/>
            <person name="Nolan M."/>
            <person name="Ohm R.A."/>
            <person name="Pangilinan J."/>
            <person name="Pereira M.F."/>
            <person name="Perotto S."/>
            <person name="Peter M."/>
            <person name="Pfister S."/>
            <person name="Riley R."/>
            <person name="Sitrit Y."/>
            <person name="Stielow J.B."/>
            <person name="Szollosi G."/>
            <person name="Zifcakova L."/>
            <person name="Stursova M."/>
            <person name="Spatafora J.W."/>
            <person name="Tedersoo L."/>
            <person name="Vaario L.M."/>
            <person name="Yamada A."/>
            <person name="Yan M."/>
            <person name="Wang P."/>
            <person name="Xu J."/>
            <person name="Bruns T."/>
            <person name="Baldrian P."/>
            <person name="Vilgalys R."/>
            <person name="Dunand C."/>
            <person name="Henrissat B."/>
            <person name="Grigoriev I.V."/>
            <person name="Hibbett D."/>
            <person name="Nagy L.G."/>
            <person name="Martin F.M."/>
        </authorList>
    </citation>
    <scope>NUCLEOTIDE SEQUENCE</scope>
    <source>
        <strain evidence="10">UP504</strain>
    </source>
</reference>
<dbReference type="InterPro" id="IPR004579">
    <property type="entry name" value="ERCC1/RAD10/SWI10"/>
</dbReference>
<dbReference type="EMBL" id="MU128909">
    <property type="protein sequence ID" value="KAF9520979.1"/>
    <property type="molecule type" value="Genomic_DNA"/>
</dbReference>
<dbReference type="InterPro" id="IPR010994">
    <property type="entry name" value="RuvA_2-like"/>
</dbReference>
<dbReference type="GO" id="GO:0006312">
    <property type="term" value="P:mitotic recombination"/>
    <property type="evidence" value="ECO:0007669"/>
    <property type="project" value="TreeGrafter"/>
</dbReference>
<evidence type="ECO:0000256" key="3">
    <source>
        <dbReference type="ARBA" id="ARBA00022763"/>
    </source>
</evidence>
<gene>
    <name evidence="10" type="ORF">BS47DRAFT_1370196</name>
</gene>
<comment type="caution">
    <text evidence="10">The sequence shown here is derived from an EMBL/GenBank/DDBJ whole genome shotgun (WGS) entry which is preliminary data.</text>
</comment>
<keyword evidence="3" id="KW-0227">DNA damage</keyword>
<dbReference type="GO" id="GO:0070914">
    <property type="term" value="P:UV-damage excision repair"/>
    <property type="evidence" value="ECO:0007669"/>
    <property type="project" value="TreeGrafter"/>
</dbReference>
<protein>
    <recommendedName>
        <fullName evidence="7">DNA excision repair protein ERCC-1</fullName>
    </recommendedName>
</protein>
<feature type="region of interest" description="Disordered" evidence="8">
    <location>
        <begin position="221"/>
        <end position="298"/>
    </location>
</feature>
<feature type="compositionally biased region" description="Acidic residues" evidence="8">
    <location>
        <begin position="282"/>
        <end position="292"/>
    </location>
</feature>
<dbReference type="Gene3D" id="3.40.50.10130">
    <property type="match status" value="1"/>
</dbReference>
<dbReference type="FunFam" id="1.10.150.20:FF:000017">
    <property type="entry name" value="DNA excision repair protein ERCC-1"/>
    <property type="match status" value="1"/>
</dbReference>
<dbReference type="GO" id="GO:0003684">
    <property type="term" value="F:damaged DNA binding"/>
    <property type="evidence" value="ECO:0007669"/>
    <property type="project" value="InterPro"/>
</dbReference>
<dbReference type="PANTHER" id="PTHR12749">
    <property type="entry name" value="EXCISION REPAIR CROSS-COMPLEMENTING 1 ERCC1"/>
    <property type="match status" value="1"/>
</dbReference>
<dbReference type="Pfam" id="PF03834">
    <property type="entry name" value="Rad10"/>
    <property type="match status" value="1"/>
</dbReference>
<sequence>MQETSESSAPQAQAGPPVPTVFQPFPRSAILVRRNQSGNPVLTHFHNVPWQFGDITADYQVGLTTGVLFLSLKYHRLRPEYIHGRIEELRNKYTLRVLLILCDVGDQHEAPIRELTTVCLVNELTIIVAWSNEEVAIYLQTYKAYENKSPDSIKERVDKDYPSLLRAALTSIKGVNKTDVTTLRTHFGSFANIAKATPDELSNCPGIGGIKVRRLNEAFNEPFRKPRVSGSTKGKEKASSSNFKTPATTTKTSSVVMPSPKTMAPPSGPSRPRRSPSPPWDIDLDLNPDDDQAPAVAR</sequence>
<accession>A0A9P6BBJ3</accession>
<dbReference type="InterPro" id="IPR011335">
    <property type="entry name" value="Restrct_endonuc-II-like"/>
</dbReference>
<evidence type="ECO:0000256" key="5">
    <source>
        <dbReference type="ARBA" id="ARBA00023204"/>
    </source>
</evidence>
<feature type="domain" description="ERCC1-like central" evidence="9">
    <location>
        <begin position="30"/>
        <end position="143"/>
    </location>
</feature>
<feature type="compositionally biased region" description="Polar residues" evidence="8">
    <location>
        <begin position="239"/>
        <end position="256"/>
    </location>
</feature>
<name>A0A9P6BBJ3_9AGAM</name>
<dbReference type="PANTHER" id="PTHR12749:SF0">
    <property type="entry name" value="DNA EXCISION REPAIR PROTEIN ERCC-1"/>
    <property type="match status" value="1"/>
</dbReference>
<proteinExistence type="inferred from homology"/>
<evidence type="ECO:0000256" key="2">
    <source>
        <dbReference type="ARBA" id="ARBA00008283"/>
    </source>
</evidence>
<evidence type="ECO:0000313" key="11">
    <source>
        <dbReference type="Proteomes" id="UP000886523"/>
    </source>
</evidence>
<dbReference type="Pfam" id="PF14520">
    <property type="entry name" value="HHH_5"/>
    <property type="match status" value="1"/>
</dbReference>
<dbReference type="AlphaFoldDB" id="A0A9P6BBJ3"/>
<dbReference type="GO" id="GO:0000110">
    <property type="term" value="C:nucleotide-excision repair factor 1 complex"/>
    <property type="evidence" value="ECO:0007669"/>
    <property type="project" value="TreeGrafter"/>
</dbReference>